<dbReference type="InterPro" id="IPR018490">
    <property type="entry name" value="cNMP-bd_dom_sf"/>
</dbReference>
<dbReference type="Pfam" id="PF13545">
    <property type="entry name" value="HTH_Crp_2"/>
    <property type="match status" value="1"/>
</dbReference>
<reference evidence="6 7" key="1">
    <citation type="submission" date="2018-12" db="EMBL/GenBank/DDBJ databases">
        <authorList>
            <consortium name="Pathogen Informatics"/>
        </authorList>
    </citation>
    <scope>NUCLEOTIDE SEQUENCE [LARGE SCALE GENOMIC DNA]</scope>
    <source>
        <strain evidence="6 7">NCTC13079</strain>
    </source>
</reference>
<keyword evidence="1" id="KW-0805">Transcription regulation</keyword>
<feature type="domain" description="HTH crp-type" evidence="5">
    <location>
        <begin position="151"/>
        <end position="219"/>
    </location>
</feature>
<dbReference type="Gene3D" id="2.60.120.10">
    <property type="entry name" value="Jelly Rolls"/>
    <property type="match status" value="1"/>
</dbReference>
<evidence type="ECO:0000256" key="3">
    <source>
        <dbReference type="ARBA" id="ARBA00023163"/>
    </source>
</evidence>
<dbReference type="GO" id="GO:0005829">
    <property type="term" value="C:cytosol"/>
    <property type="evidence" value="ECO:0007669"/>
    <property type="project" value="TreeGrafter"/>
</dbReference>
<dbReference type="EMBL" id="LR134523">
    <property type="protein sequence ID" value="VEJ34513.1"/>
    <property type="molecule type" value="Genomic_DNA"/>
</dbReference>
<dbReference type="GO" id="GO:0003700">
    <property type="term" value="F:DNA-binding transcription factor activity"/>
    <property type="evidence" value="ECO:0007669"/>
    <property type="project" value="TreeGrafter"/>
</dbReference>
<dbReference type="OrthoDB" id="3176638at2"/>
<keyword evidence="7" id="KW-1185">Reference proteome</keyword>
<dbReference type="InterPro" id="IPR050397">
    <property type="entry name" value="Env_Response_Regulators"/>
</dbReference>
<dbReference type="InterPro" id="IPR012318">
    <property type="entry name" value="HTH_CRP"/>
</dbReference>
<feature type="domain" description="Cyclic nucleotide-binding" evidence="4">
    <location>
        <begin position="11"/>
        <end position="108"/>
    </location>
</feature>
<dbReference type="RefSeq" id="WP_126464669.1">
    <property type="nucleotide sequence ID" value="NZ_LR134523.1"/>
</dbReference>
<evidence type="ECO:0000259" key="5">
    <source>
        <dbReference type="PROSITE" id="PS51063"/>
    </source>
</evidence>
<evidence type="ECO:0000313" key="6">
    <source>
        <dbReference type="EMBL" id="VEJ34513.1"/>
    </source>
</evidence>
<keyword evidence="2" id="KW-0238">DNA-binding</keyword>
<gene>
    <name evidence="6" type="ORF">NCTC13079_00192</name>
</gene>
<keyword evidence="3" id="KW-0804">Transcription</keyword>
<evidence type="ECO:0000313" key="7">
    <source>
        <dbReference type="Proteomes" id="UP000269544"/>
    </source>
</evidence>
<accession>A0A448V002</accession>
<dbReference type="InterPro" id="IPR036390">
    <property type="entry name" value="WH_DNA-bd_sf"/>
</dbReference>
<dbReference type="KEGG" id="piv:NCTC13079_00192"/>
<dbReference type="PANTHER" id="PTHR24567:SF58">
    <property type="entry name" value="CYCLIC AMP-BINDING REGULATORY PROTEIN"/>
    <property type="match status" value="1"/>
</dbReference>
<dbReference type="Proteomes" id="UP000269544">
    <property type="component" value="Chromosome"/>
</dbReference>
<evidence type="ECO:0000259" key="4">
    <source>
        <dbReference type="PROSITE" id="PS50042"/>
    </source>
</evidence>
<dbReference type="CDD" id="cd00038">
    <property type="entry name" value="CAP_ED"/>
    <property type="match status" value="1"/>
</dbReference>
<evidence type="ECO:0000256" key="2">
    <source>
        <dbReference type="ARBA" id="ARBA00023125"/>
    </source>
</evidence>
<dbReference type="InterPro" id="IPR000595">
    <property type="entry name" value="cNMP-bd_dom"/>
</dbReference>
<evidence type="ECO:0000256" key="1">
    <source>
        <dbReference type="ARBA" id="ARBA00023015"/>
    </source>
</evidence>
<proteinExistence type="predicted"/>
<dbReference type="SUPFAM" id="SSF51206">
    <property type="entry name" value="cAMP-binding domain-like"/>
    <property type="match status" value="1"/>
</dbReference>
<dbReference type="PROSITE" id="PS50042">
    <property type="entry name" value="CNMP_BINDING_3"/>
    <property type="match status" value="1"/>
</dbReference>
<dbReference type="AlphaFoldDB" id="A0A448V002"/>
<dbReference type="SMART" id="SM00419">
    <property type="entry name" value="HTH_CRP"/>
    <property type="match status" value="1"/>
</dbReference>
<name>A0A448V002_9FIRM</name>
<dbReference type="Pfam" id="PF00027">
    <property type="entry name" value="cNMP_binding"/>
    <property type="match status" value="1"/>
</dbReference>
<dbReference type="PROSITE" id="PS51063">
    <property type="entry name" value="HTH_CRP_2"/>
    <property type="match status" value="1"/>
</dbReference>
<dbReference type="SUPFAM" id="SSF46785">
    <property type="entry name" value="Winged helix' DNA-binding domain"/>
    <property type="match status" value="1"/>
</dbReference>
<dbReference type="PANTHER" id="PTHR24567">
    <property type="entry name" value="CRP FAMILY TRANSCRIPTIONAL REGULATORY PROTEIN"/>
    <property type="match status" value="1"/>
</dbReference>
<sequence>MDTAFLTETELFAGIRPDEMDRLLVCLSATRRQYKKGDTIFSAGTRLTEIGLVLTGSVHVIINYFWGDANIFGHVEEGEIFGEAYAALHKETLTEVVAAEDAEILFLNMHKILTTCEQSCAFHHRLIYNIVGISARKNLALSARMVHIAPKSIRDRVFAYLSQQALEASDREFSIPFSRQELADYLGVNRSALSAELSRMQKDGKIAFHKNRFRLLEGPAPY</sequence>
<dbReference type="GO" id="GO:0003677">
    <property type="term" value="F:DNA binding"/>
    <property type="evidence" value="ECO:0007669"/>
    <property type="project" value="UniProtKB-KW"/>
</dbReference>
<dbReference type="SMART" id="SM00100">
    <property type="entry name" value="cNMP"/>
    <property type="match status" value="1"/>
</dbReference>
<protein>
    <submittedName>
        <fullName evidence="6">Transcriptional regulator FixK</fullName>
    </submittedName>
</protein>
<organism evidence="6 7">
    <name type="scientific">Aedoeadaptatus ivorii</name>
    <dbReference type="NCBI Taxonomy" id="54006"/>
    <lineage>
        <taxon>Bacteria</taxon>
        <taxon>Bacillati</taxon>
        <taxon>Bacillota</taxon>
        <taxon>Tissierellia</taxon>
        <taxon>Tissierellales</taxon>
        <taxon>Peptoniphilaceae</taxon>
        <taxon>Aedoeadaptatus</taxon>
    </lineage>
</organism>
<dbReference type="InterPro" id="IPR014710">
    <property type="entry name" value="RmlC-like_jellyroll"/>
</dbReference>